<dbReference type="Proteomes" id="UP000886998">
    <property type="component" value="Unassembled WGS sequence"/>
</dbReference>
<reference evidence="2" key="1">
    <citation type="submission" date="2020-08" db="EMBL/GenBank/DDBJ databases">
        <title>Multicomponent nature underlies the extraordinary mechanical properties of spider dragline silk.</title>
        <authorList>
            <person name="Kono N."/>
            <person name="Nakamura H."/>
            <person name="Mori M."/>
            <person name="Yoshida Y."/>
            <person name="Ohtoshi R."/>
            <person name="Malay A.D."/>
            <person name="Moran D.A.P."/>
            <person name="Tomita M."/>
            <person name="Numata K."/>
            <person name="Arakawa K."/>
        </authorList>
    </citation>
    <scope>NUCLEOTIDE SEQUENCE</scope>
</reference>
<evidence type="ECO:0000256" key="1">
    <source>
        <dbReference type="SAM" id="MobiDB-lite"/>
    </source>
</evidence>
<proteinExistence type="predicted"/>
<dbReference type="AlphaFoldDB" id="A0A8X6YPN3"/>
<feature type="compositionally biased region" description="Polar residues" evidence="1">
    <location>
        <begin position="128"/>
        <end position="139"/>
    </location>
</feature>
<evidence type="ECO:0000313" key="2">
    <source>
        <dbReference type="EMBL" id="GFY73424.1"/>
    </source>
</evidence>
<feature type="region of interest" description="Disordered" evidence="1">
    <location>
        <begin position="97"/>
        <end position="139"/>
    </location>
</feature>
<protein>
    <submittedName>
        <fullName evidence="2">Uncharacterized protein</fullName>
    </submittedName>
</protein>
<dbReference type="EMBL" id="BMAV01020051">
    <property type="protein sequence ID" value="GFY73424.1"/>
    <property type="molecule type" value="Genomic_DNA"/>
</dbReference>
<name>A0A8X6YPN3_9ARAC</name>
<accession>A0A8X6YPN3</accession>
<sequence>MDFLQKVGNVLNLKHSKRLKEIVKEEILQEVQIPPSLEENICLLRDKKDKYLTKFSIKQRKGLLPFVEHRINTVISLIGSSSPSGLSRMDIPVIPAFPEPPEAIDQNQDSTCLTMPRKSPLLSRKNRSPSPANFTNCQA</sequence>
<gene>
    <name evidence="2" type="ORF">TNIN_64881</name>
</gene>
<organism evidence="2 3">
    <name type="scientific">Trichonephila inaurata madagascariensis</name>
    <dbReference type="NCBI Taxonomy" id="2747483"/>
    <lineage>
        <taxon>Eukaryota</taxon>
        <taxon>Metazoa</taxon>
        <taxon>Ecdysozoa</taxon>
        <taxon>Arthropoda</taxon>
        <taxon>Chelicerata</taxon>
        <taxon>Arachnida</taxon>
        <taxon>Araneae</taxon>
        <taxon>Araneomorphae</taxon>
        <taxon>Entelegynae</taxon>
        <taxon>Araneoidea</taxon>
        <taxon>Nephilidae</taxon>
        <taxon>Trichonephila</taxon>
        <taxon>Trichonephila inaurata</taxon>
    </lineage>
</organism>
<keyword evidence="3" id="KW-1185">Reference proteome</keyword>
<comment type="caution">
    <text evidence="2">The sequence shown here is derived from an EMBL/GenBank/DDBJ whole genome shotgun (WGS) entry which is preliminary data.</text>
</comment>
<evidence type="ECO:0000313" key="3">
    <source>
        <dbReference type="Proteomes" id="UP000886998"/>
    </source>
</evidence>